<dbReference type="STRING" id="1577792.QX51_05750"/>
<evidence type="ECO:0000256" key="5">
    <source>
        <dbReference type="ARBA" id="ARBA00023136"/>
    </source>
</evidence>
<evidence type="ECO:0000256" key="2">
    <source>
        <dbReference type="ARBA" id="ARBA00022475"/>
    </source>
</evidence>
<feature type="transmembrane region" description="Helical" evidence="6">
    <location>
        <begin position="179"/>
        <end position="198"/>
    </location>
</feature>
<proteinExistence type="predicted"/>
<comment type="subcellular location">
    <subcellularLocation>
        <location evidence="1">Cell membrane</location>
        <topology evidence="1">Multi-pass membrane protein</topology>
    </subcellularLocation>
</comment>
<feature type="domain" description="DUF2179" evidence="7">
    <location>
        <begin position="227"/>
        <end position="281"/>
    </location>
</feature>
<evidence type="ECO:0000256" key="6">
    <source>
        <dbReference type="SAM" id="Phobius"/>
    </source>
</evidence>
<keyword evidence="4 6" id="KW-1133">Transmembrane helix</keyword>
<accession>A0A0B3VYJ7</accession>
<dbReference type="GO" id="GO:0005886">
    <property type="term" value="C:plasma membrane"/>
    <property type="evidence" value="ECO:0007669"/>
    <property type="project" value="UniProtKB-SubCell"/>
</dbReference>
<name>A0A0B3VYJ7_9FIRM</name>
<dbReference type="CDD" id="cd16380">
    <property type="entry name" value="YitT_C"/>
    <property type="match status" value="1"/>
</dbReference>
<keyword evidence="2" id="KW-1003">Cell membrane</keyword>
<dbReference type="PIRSF" id="PIRSF006483">
    <property type="entry name" value="Membrane_protein_YitT"/>
    <property type="match status" value="1"/>
</dbReference>
<dbReference type="PANTHER" id="PTHR33545">
    <property type="entry name" value="UPF0750 MEMBRANE PROTEIN YITT-RELATED"/>
    <property type="match status" value="1"/>
</dbReference>
<feature type="transmembrane region" description="Helical" evidence="6">
    <location>
        <begin position="12"/>
        <end position="32"/>
    </location>
</feature>
<gene>
    <name evidence="8" type="ORF">QX51_05750</name>
</gene>
<dbReference type="InterPro" id="IPR003740">
    <property type="entry name" value="YitT"/>
</dbReference>
<dbReference type="Gene3D" id="3.30.70.120">
    <property type="match status" value="1"/>
</dbReference>
<feature type="transmembrane region" description="Helical" evidence="6">
    <location>
        <begin position="52"/>
        <end position="74"/>
    </location>
</feature>
<keyword evidence="9" id="KW-1185">Reference proteome</keyword>
<dbReference type="InterPro" id="IPR051461">
    <property type="entry name" value="UPF0750_membrane"/>
</dbReference>
<keyword evidence="3 6" id="KW-0812">Transmembrane</keyword>
<evidence type="ECO:0000313" key="8">
    <source>
        <dbReference type="EMBL" id="KHS57893.1"/>
    </source>
</evidence>
<dbReference type="OrthoDB" id="3180973at2"/>
<sequence length="288" mass="31367">MGEEKISFKEFMYETFLLIVGCFLLALSFVLFFDPHSIAPGGLTGLAVIINYLFSIPLWLVNLFFNVPLFIIAYKVLTKRECLKTLLGIVFFTLALNLCENFATLEITNDVLLATLTGGVILGLGLGIIFKINGTTGGTDLIGLILNRWFPSVSVPKLMGVADFIVVVSSIFATGKVEIGLYSAIGLYIAVLVSDMVIQGIYSAKSFTIISNSPDEISNAILEKMSRGVTILNAKGGYTKEDKDALLVVVGKREVSTLRKIVKTVDPNAFVVITDVHEALGEGFKQMY</sequence>
<feature type="transmembrane region" description="Helical" evidence="6">
    <location>
        <begin position="153"/>
        <end position="173"/>
    </location>
</feature>
<evidence type="ECO:0000259" key="7">
    <source>
        <dbReference type="Pfam" id="PF10035"/>
    </source>
</evidence>
<dbReference type="PANTHER" id="PTHR33545:SF9">
    <property type="entry name" value="UPF0750 MEMBRANE PROTEIN YITE"/>
    <property type="match status" value="1"/>
</dbReference>
<feature type="transmembrane region" description="Helical" evidence="6">
    <location>
        <begin position="86"/>
        <end position="105"/>
    </location>
</feature>
<organism evidence="8 9">
    <name type="scientific">Terrisporobacter othiniensis</name>
    <dbReference type="NCBI Taxonomy" id="1577792"/>
    <lineage>
        <taxon>Bacteria</taxon>
        <taxon>Bacillati</taxon>
        <taxon>Bacillota</taxon>
        <taxon>Clostridia</taxon>
        <taxon>Peptostreptococcales</taxon>
        <taxon>Peptostreptococcaceae</taxon>
        <taxon>Terrisporobacter</taxon>
    </lineage>
</organism>
<keyword evidence="5 6" id="KW-0472">Membrane</keyword>
<dbReference type="EMBL" id="JWHR01000061">
    <property type="protein sequence ID" value="KHS57893.1"/>
    <property type="molecule type" value="Genomic_DNA"/>
</dbReference>
<feature type="transmembrane region" description="Helical" evidence="6">
    <location>
        <begin position="111"/>
        <end position="132"/>
    </location>
</feature>
<dbReference type="Pfam" id="PF02588">
    <property type="entry name" value="YitT_membrane"/>
    <property type="match status" value="1"/>
</dbReference>
<comment type="caution">
    <text evidence="8">The sequence shown here is derived from an EMBL/GenBank/DDBJ whole genome shotgun (WGS) entry which is preliminary data.</text>
</comment>
<dbReference type="InterPro" id="IPR015867">
    <property type="entry name" value="N-reg_PII/ATP_PRibTrfase_C"/>
</dbReference>
<evidence type="ECO:0000256" key="4">
    <source>
        <dbReference type="ARBA" id="ARBA00022989"/>
    </source>
</evidence>
<dbReference type="InterPro" id="IPR019264">
    <property type="entry name" value="DUF2179"/>
</dbReference>
<dbReference type="AlphaFoldDB" id="A0A0B3VYJ7"/>
<protein>
    <submittedName>
        <fullName evidence="8">Membrane protein</fullName>
    </submittedName>
</protein>
<evidence type="ECO:0000256" key="3">
    <source>
        <dbReference type="ARBA" id="ARBA00022692"/>
    </source>
</evidence>
<dbReference type="Pfam" id="PF10035">
    <property type="entry name" value="DUF2179"/>
    <property type="match status" value="1"/>
</dbReference>
<dbReference type="RefSeq" id="WP_039678954.1">
    <property type="nucleotide sequence ID" value="NZ_JAWGXO010000005.1"/>
</dbReference>
<evidence type="ECO:0000313" key="9">
    <source>
        <dbReference type="Proteomes" id="UP000031189"/>
    </source>
</evidence>
<evidence type="ECO:0000256" key="1">
    <source>
        <dbReference type="ARBA" id="ARBA00004651"/>
    </source>
</evidence>
<reference evidence="8 9" key="1">
    <citation type="submission" date="2014-12" db="EMBL/GenBank/DDBJ databases">
        <title>Draft genome sequence of Terrisporobacter sp. 08-306576, isolated from the blood culture of a bacteremia patient.</title>
        <authorList>
            <person name="Lund L.C."/>
            <person name="Sydenham T.V."/>
            <person name="Hogh S.V."/>
            <person name="Skov M.N."/>
            <person name="Kemp M."/>
            <person name="Justesen U.S."/>
        </authorList>
    </citation>
    <scope>NUCLEOTIDE SEQUENCE [LARGE SCALE GENOMIC DNA]</scope>
    <source>
        <strain evidence="8 9">08-306576</strain>
    </source>
</reference>
<dbReference type="Proteomes" id="UP000031189">
    <property type="component" value="Unassembled WGS sequence"/>
</dbReference>